<gene>
    <name evidence="1" type="ORF">BDM02DRAFT_2712887</name>
</gene>
<sequence>MPISGMHPAHPKRYWAVMYYCAIRPWGLRNFDESNKSTHRRDDFEFPTCPCPPPSMSSIGWSLVLRISSISIGIYEYILTLPAEWNFYFGYKRRTHRWDVGAILFALLRYVTIMAITFNNVGYFVEGFSVEQCEQYHIVSPVLKVIQVMISQSILGLRTYAIAGRNKRLGIFLLIFWIVCTTGGWFTGLYGRKFVQDKNMNCIAMNDPNKLYTWSFYLIAMVYDLTTFCISCYYLLYGLPWDLYKFSSFIRRLFVDGMQYFIALTAVNVLNLIVYRSKDRWIQSSAAPFGYLITWIMSQRILIHMRGE</sequence>
<evidence type="ECO:0000313" key="2">
    <source>
        <dbReference type="Proteomes" id="UP000886501"/>
    </source>
</evidence>
<dbReference type="EMBL" id="MU118036">
    <property type="protein sequence ID" value="KAF9647351.1"/>
    <property type="molecule type" value="Genomic_DNA"/>
</dbReference>
<accession>A0ACB6ZCI7</accession>
<proteinExistence type="predicted"/>
<protein>
    <submittedName>
        <fullName evidence="1">Uncharacterized protein</fullName>
    </submittedName>
</protein>
<comment type="caution">
    <text evidence="1">The sequence shown here is derived from an EMBL/GenBank/DDBJ whole genome shotgun (WGS) entry which is preliminary data.</text>
</comment>
<organism evidence="1 2">
    <name type="scientific">Thelephora ganbajun</name>
    <name type="common">Ganba fungus</name>
    <dbReference type="NCBI Taxonomy" id="370292"/>
    <lineage>
        <taxon>Eukaryota</taxon>
        <taxon>Fungi</taxon>
        <taxon>Dikarya</taxon>
        <taxon>Basidiomycota</taxon>
        <taxon>Agaricomycotina</taxon>
        <taxon>Agaricomycetes</taxon>
        <taxon>Thelephorales</taxon>
        <taxon>Thelephoraceae</taxon>
        <taxon>Thelephora</taxon>
    </lineage>
</organism>
<name>A0ACB6ZCI7_THEGA</name>
<keyword evidence="2" id="KW-1185">Reference proteome</keyword>
<reference evidence="1" key="2">
    <citation type="journal article" date="2020" name="Nat. Commun.">
        <title>Large-scale genome sequencing of mycorrhizal fungi provides insights into the early evolution of symbiotic traits.</title>
        <authorList>
            <person name="Miyauchi S."/>
            <person name="Kiss E."/>
            <person name="Kuo A."/>
            <person name="Drula E."/>
            <person name="Kohler A."/>
            <person name="Sanchez-Garcia M."/>
            <person name="Morin E."/>
            <person name="Andreopoulos B."/>
            <person name="Barry K.W."/>
            <person name="Bonito G."/>
            <person name="Buee M."/>
            <person name="Carver A."/>
            <person name="Chen C."/>
            <person name="Cichocki N."/>
            <person name="Clum A."/>
            <person name="Culley D."/>
            <person name="Crous P.W."/>
            <person name="Fauchery L."/>
            <person name="Girlanda M."/>
            <person name="Hayes R.D."/>
            <person name="Keri Z."/>
            <person name="LaButti K."/>
            <person name="Lipzen A."/>
            <person name="Lombard V."/>
            <person name="Magnuson J."/>
            <person name="Maillard F."/>
            <person name="Murat C."/>
            <person name="Nolan M."/>
            <person name="Ohm R.A."/>
            <person name="Pangilinan J."/>
            <person name="Pereira M.F."/>
            <person name="Perotto S."/>
            <person name="Peter M."/>
            <person name="Pfister S."/>
            <person name="Riley R."/>
            <person name="Sitrit Y."/>
            <person name="Stielow J.B."/>
            <person name="Szollosi G."/>
            <person name="Zifcakova L."/>
            <person name="Stursova M."/>
            <person name="Spatafora J.W."/>
            <person name="Tedersoo L."/>
            <person name="Vaario L.M."/>
            <person name="Yamada A."/>
            <person name="Yan M."/>
            <person name="Wang P."/>
            <person name="Xu J."/>
            <person name="Bruns T."/>
            <person name="Baldrian P."/>
            <person name="Vilgalys R."/>
            <person name="Dunand C."/>
            <person name="Henrissat B."/>
            <person name="Grigoriev I.V."/>
            <person name="Hibbett D."/>
            <person name="Nagy L.G."/>
            <person name="Martin F.M."/>
        </authorList>
    </citation>
    <scope>NUCLEOTIDE SEQUENCE</scope>
    <source>
        <strain evidence="1">P2</strain>
    </source>
</reference>
<dbReference type="Proteomes" id="UP000886501">
    <property type="component" value="Unassembled WGS sequence"/>
</dbReference>
<reference evidence="1" key="1">
    <citation type="submission" date="2019-10" db="EMBL/GenBank/DDBJ databases">
        <authorList>
            <consortium name="DOE Joint Genome Institute"/>
            <person name="Kuo A."/>
            <person name="Miyauchi S."/>
            <person name="Kiss E."/>
            <person name="Drula E."/>
            <person name="Kohler A."/>
            <person name="Sanchez-Garcia M."/>
            <person name="Andreopoulos B."/>
            <person name="Barry K.W."/>
            <person name="Bonito G."/>
            <person name="Buee M."/>
            <person name="Carver A."/>
            <person name="Chen C."/>
            <person name="Cichocki N."/>
            <person name="Clum A."/>
            <person name="Culley D."/>
            <person name="Crous P.W."/>
            <person name="Fauchery L."/>
            <person name="Girlanda M."/>
            <person name="Hayes R."/>
            <person name="Keri Z."/>
            <person name="Labutti K."/>
            <person name="Lipzen A."/>
            <person name="Lombard V."/>
            <person name="Magnuson J."/>
            <person name="Maillard F."/>
            <person name="Morin E."/>
            <person name="Murat C."/>
            <person name="Nolan M."/>
            <person name="Ohm R."/>
            <person name="Pangilinan J."/>
            <person name="Pereira M."/>
            <person name="Perotto S."/>
            <person name="Peter M."/>
            <person name="Riley R."/>
            <person name="Sitrit Y."/>
            <person name="Stielow B."/>
            <person name="Szollosi G."/>
            <person name="Zifcakova L."/>
            <person name="Stursova M."/>
            <person name="Spatafora J.W."/>
            <person name="Tedersoo L."/>
            <person name="Vaario L.-M."/>
            <person name="Yamada A."/>
            <person name="Yan M."/>
            <person name="Wang P."/>
            <person name="Xu J."/>
            <person name="Bruns T."/>
            <person name="Baldrian P."/>
            <person name="Vilgalys R."/>
            <person name="Henrissat B."/>
            <person name="Grigoriev I.V."/>
            <person name="Hibbett D."/>
            <person name="Nagy L.G."/>
            <person name="Martin F.M."/>
        </authorList>
    </citation>
    <scope>NUCLEOTIDE SEQUENCE</scope>
    <source>
        <strain evidence="1">P2</strain>
    </source>
</reference>
<evidence type="ECO:0000313" key="1">
    <source>
        <dbReference type="EMBL" id="KAF9647351.1"/>
    </source>
</evidence>